<evidence type="ECO:0000259" key="12">
    <source>
        <dbReference type="Pfam" id="PF02878"/>
    </source>
</evidence>
<keyword evidence="4" id="KW-0963">Cytoplasm</keyword>
<dbReference type="GO" id="GO:0006006">
    <property type="term" value="P:glucose metabolic process"/>
    <property type="evidence" value="ECO:0007669"/>
    <property type="project" value="UniProtKB-KW"/>
</dbReference>
<keyword evidence="10" id="KW-0119">Carbohydrate metabolism</keyword>
<dbReference type="FunFam" id="3.40.120.10:FF:000017">
    <property type="entry name" value="glucose 1,6-bisphosphate synthase"/>
    <property type="match status" value="1"/>
</dbReference>
<evidence type="ECO:0000256" key="5">
    <source>
        <dbReference type="ARBA" id="ARBA00022526"/>
    </source>
</evidence>
<keyword evidence="6" id="KW-0597">Phosphoprotein</keyword>
<evidence type="ECO:0000256" key="4">
    <source>
        <dbReference type="ARBA" id="ARBA00022490"/>
    </source>
</evidence>
<dbReference type="SUPFAM" id="SSF55957">
    <property type="entry name" value="Phosphoglucomutase, C-terminal domain"/>
    <property type="match status" value="1"/>
</dbReference>
<dbReference type="InterPro" id="IPR016055">
    <property type="entry name" value="A-D-PHexomutase_a/b/a-I/II/III"/>
</dbReference>
<comment type="similarity">
    <text evidence="3 11">Belongs to the phosphohexose mutase family.</text>
</comment>
<keyword evidence="5" id="KW-0313">Glucose metabolism</keyword>
<organism evidence="15 16">
    <name type="scientific">Oopsacas minuta</name>
    <dbReference type="NCBI Taxonomy" id="111878"/>
    <lineage>
        <taxon>Eukaryota</taxon>
        <taxon>Metazoa</taxon>
        <taxon>Porifera</taxon>
        <taxon>Hexactinellida</taxon>
        <taxon>Hexasterophora</taxon>
        <taxon>Lyssacinosida</taxon>
        <taxon>Leucopsacidae</taxon>
        <taxon>Oopsacas</taxon>
    </lineage>
</organism>
<evidence type="ECO:0000313" key="15">
    <source>
        <dbReference type="EMBL" id="KAI6661963.1"/>
    </source>
</evidence>
<dbReference type="Pfam" id="PF02878">
    <property type="entry name" value="PGM_PMM_I"/>
    <property type="match status" value="1"/>
</dbReference>
<evidence type="ECO:0000313" key="16">
    <source>
        <dbReference type="Proteomes" id="UP001165289"/>
    </source>
</evidence>
<dbReference type="InterPro" id="IPR016066">
    <property type="entry name" value="A-D-PHexomutase_CS"/>
</dbReference>
<accession>A0AAV7KLT9</accession>
<dbReference type="AlphaFoldDB" id="A0AAV7KLT9"/>
<comment type="cofactor">
    <cofactor evidence="1">
        <name>Mg(2+)</name>
        <dbReference type="ChEBI" id="CHEBI:18420"/>
    </cofactor>
</comment>
<feature type="domain" description="Alpha-D-phosphohexomutase alpha/beta/alpha" evidence="13">
    <location>
        <begin position="231"/>
        <end position="317"/>
    </location>
</feature>
<dbReference type="GO" id="GO:0008973">
    <property type="term" value="F:phosphopentomutase activity"/>
    <property type="evidence" value="ECO:0007669"/>
    <property type="project" value="TreeGrafter"/>
</dbReference>
<dbReference type="SUPFAM" id="SSF53738">
    <property type="entry name" value="Phosphoglucomutase, first 3 domains"/>
    <property type="match status" value="3"/>
</dbReference>
<evidence type="ECO:0000256" key="7">
    <source>
        <dbReference type="ARBA" id="ARBA00022723"/>
    </source>
</evidence>
<comment type="caution">
    <text evidence="15">The sequence shown here is derived from an EMBL/GenBank/DDBJ whole genome shotgun (WGS) entry which is preliminary data.</text>
</comment>
<dbReference type="CDD" id="cd05799">
    <property type="entry name" value="PGM2"/>
    <property type="match status" value="1"/>
</dbReference>
<evidence type="ECO:0000256" key="8">
    <source>
        <dbReference type="ARBA" id="ARBA00022842"/>
    </source>
</evidence>
<protein>
    <submittedName>
        <fullName evidence="15">Phosphoglucomutase-2-like</fullName>
    </submittedName>
</protein>
<dbReference type="Pfam" id="PF02880">
    <property type="entry name" value="PGM_PMM_III"/>
    <property type="match status" value="1"/>
</dbReference>
<dbReference type="InterPro" id="IPR005846">
    <property type="entry name" value="A-D-PHexomutase_a/b/a-III"/>
</dbReference>
<feature type="domain" description="Alpha-D-phosphohexomutase alpha/beta/alpha" evidence="12">
    <location>
        <begin position="43"/>
        <end position="181"/>
    </location>
</feature>
<dbReference type="Pfam" id="PF02879">
    <property type="entry name" value="PGM_PMM_II"/>
    <property type="match status" value="1"/>
</dbReference>
<proteinExistence type="inferred from homology"/>
<dbReference type="InterPro" id="IPR036900">
    <property type="entry name" value="A-D-PHexomutase_C_sf"/>
</dbReference>
<dbReference type="GO" id="GO:0005634">
    <property type="term" value="C:nucleus"/>
    <property type="evidence" value="ECO:0007669"/>
    <property type="project" value="TreeGrafter"/>
</dbReference>
<dbReference type="GO" id="GO:0005737">
    <property type="term" value="C:cytoplasm"/>
    <property type="evidence" value="ECO:0007669"/>
    <property type="project" value="UniProtKB-SubCell"/>
</dbReference>
<name>A0AAV7KLT9_9METZ</name>
<keyword evidence="9" id="KW-0413">Isomerase</keyword>
<dbReference type="InterPro" id="IPR005845">
    <property type="entry name" value="A-D-PHexomutase_a/b/a-II"/>
</dbReference>
<dbReference type="PROSITE" id="PS00710">
    <property type="entry name" value="PGM_PMM"/>
    <property type="match status" value="1"/>
</dbReference>
<evidence type="ECO:0000256" key="1">
    <source>
        <dbReference type="ARBA" id="ARBA00001946"/>
    </source>
</evidence>
<dbReference type="Gene3D" id="3.40.120.10">
    <property type="entry name" value="Alpha-D-Glucose-1,6-Bisphosphate, subunit A, domain 3"/>
    <property type="match status" value="3"/>
</dbReference>
<dbReference type="PANTHER" id="PTHR45745">
    <property type="entry name" value="PHOSPHOMANNOMUTASE 45A"/>
    <property type="match status" value="1"/>
</dbReference>
<feature type="domain" description="Alpha-D-phosphohexomutase alpha/beta/alpha" evidence="14">
    <location>
        <begin position="328"/>
        <end position="454"/>
    </location>
</feature>
<evidence type="ECO:0000259" key="13">
    <source>
        <dbReference type="Pfam" id="PF02879"/>
    </source>
</evidence>
<dbReference type="FunFam" id="3.40.120.10:FF:000035">
    <property type="entry name" value="Pgm3p"/>
    <property type="match status" value="1"/>
</dbReference>
<gene>
    <name evidence="15" type="ORF">LOD99_9731</name>
</gene>
<comment type="subcellular location">
    <subcellularLocation>
        <location evidence="2">Cytoplasm</location>
    </subcellularLocation>
</comment>
<evidence type="ECO:0000256" key="9">
    <source>
        <dbReference type="ARBA" id="ARBA00023235"/>
    </source>
</evidence>
<evidence type="ECO:0000259" key="14">
    <source>
        <dbReference type="Pfam" id="PF02880"/>
    </source>
</evidence>
<dbReference type="InterPro" id="IPR005844">
    <property type="entry name" value="A-D-PHexomutase_a/b/a-I"/>
</dbReference>
<dbReference type="PANTHER" id="PTHR45745:SF1">
    <property type="entry name" value="PHOSPHOGLUCOMUTASE 2B-RELATED"/>
    <property type="match status" value="1"/>
</dbReference>
<keyword evidence="16" id="KW-1185">Reference proteome</keyword>
<evidence type="ECO:0000256" key="6">
    <source>
        <dbReference type="ARBA" id="ARBA00022553"/>
    </source>
</evidence>
<evidence type="ECO:0000256" key="3">
    <source>
        <dbReference type="ARBA" id="ARBA00010231"/>
    </source>
</evidence>
<sequence>MEFQARVEEWLRYDRNKVTRKEVTEIWEEGNSVELRNRFGKRMSFGTAGLRATMGAGYTRINDLTVIQTTQGLAVYLIETFGKKEVVERGVVVGFDTRHNSERFAQLVAAVLIGKDIPVSLFSHYVPTPYTAYAVKKLKAIAGVMITASHNPKEDNGYKLYWCNAAQILSPHDKAISEAIVANLEPWSWSWDTSSIPTSPLISDPYADISRAYNTELASIGSHFITNRSIPPEVVYTPMHGVGTLFVQLAMTAMSLPLFTLVPEQSEPDPDFPTVNFPNPEEGKAALDIATKTADEKGIPLILANDPDADRLAVAEKEPGEAWHVFSGNDLGALFAWWALKNYRHNNKTDLSNVYMVSTAVSSQIIRSMALKEGFKFEETLTGFKWMGNKYLELTAAGNDVIFVYEEAIGFMYGGIVYDKDGISASVVIREMAAWLYEKESTLSQQLQEIYDTYGYHLSRTSYFLCYQPETIIKIFTRLRKDGEYPKTCGSYKVLNVRDVTVGYDSSRGDKKCIHPLTPKSEMITFYLENNCTITLRTSGTEPKIKYYGEIIKEPGIGTKDKLIEILLETLNFCTEDFLQPKANNLIHQEK</sequence>
<evidence type="ECO:0000256" key="11">
    <source>
        <dbReference type="RuleBase" id="RU004326"/>
    </source>
</evidence>
<keyword evidence="7 11" id="KW-0479">Metal-binding</keyword>
<evidence type="ECO:0000256" key="10">
    <source>
        <dbReference type="ARBA" id="ARBA00023277"/>
    </source>
</evidence>
<dbReference type="GO" id="GO:0006166">
    <property type="term" value="P:purine ribonucleoside salvage"/>
    <property type="evidence" value="ECO:0007669"/>
    <property type="project" value="TreeGrafter"/>
</dbReference>
<dbReference type="Proteomes" id="UP001165289">
    <property type="component" value="Unassembled WGS sequence"/>
</dbReference>
<dbReference type="EMBL" id="JAKMXF010000003">
    <property type="protein sequence ID" value="KAI6661963.1"/>
    <property type="molecule type" value="Genomic_DNA"/>
</dbReference>
<keyword evidence="8 11" id="KW-0460">Magnesium</keyword>
<reference evidence="15 16" key="1">
    <citation type="journal article" date="2023" name="BMC Biol.">
        <title>The compact genome of the sponge Oopsacas minuta (Hexactinellida) is lacking key metazoan core genes.</title>
        <authorList>
            <person name="Santini S."/>
            <person name="Schenkelaars Q."/>
            <person name="Jourda C."/>
            <person name="Duchesne M."/>
            <person name="Belahbib H."/>
            <person name="Rocher C."/>
            <person name="Selva M."/>
            <person name="Riesgo A."/>
            <person name="Vervoort M."/>
            <person name="Leys S.P."/>
            <person name="Kodjabachian L."/>
            <person name="Le Bivic A."/>
            <person name="Borchiellini C."/>
            <person name="Claverie J.M."/>
            <person name="Renard E."/>
        </authorList>
    </citation>
    <scope>NUCLEOTIDE SEQUENCE [LARGE SCALE GENOMIC DNA]</scope>
    <source>
        <strain evidence="15">SPO-2</strain>
    </source>
</reference>
<dbReference type="GO" id="GO:0000287">
    <property type="term" value="F:magnesium ion binding"/>
    <property type="evidence" value="ECO:0007669"/>
    <property type="project" value="InterPro"/>
</dbReference>
<evidence type="ECO:0000256" key="2">
    <source>
        <dbReference type="ARBA" id="ARBA00004496"/>
    </source>
</evidence>